<dbReference type="InterPro" id="IPR016181">
    <property type="entry name" value="Acyl_CoA_acyltransferase"/>
</dbReference>
<accession>A0A917CLJ5</accession>
<dbReference type="InterPro" id="IPR000182">
    <property type="entry name" value="GNAT_dom"/>
</dbReference>
<keyword evidence="4" id="KW-1185">Reference proteome</keyword>
<dbReference type="AlphaFoldDB" id="A0A917CLJ5"/>
<dbReference type="PROSITE" id="PS51186">
    <property type="entry name" value="GNAT"/>
    <property type="match status" value="1"/>
</dbReference>
<dbReference type="GO" id="GO:0008080">
    <property type="term" value="F:N-acetyltransferase activity"/>
    <property type="evidence" value="ECO:0007669"/>
    <property type="project" value="InterPro"/>
</dbReference>
<protein>
    <recommendedName>
        <fullName evidence="2">N-acetyltransferase domain-containing protein</fullName>
    </recommendedName>
</protein>
<dbReference type="RefSeq" id="WP_188364461.1">
    <property type="nucleotide sequence ID" value="NZ_BAABJF010000017.1"/>
</dbReference>
<dbReference type="Pfam" id="PF00583">
    <property type="entry name" value="Acetyltransf_1"/>
    <property type="match status" value="1"/>
</dbReference>
<dbReference type="PANTHER" id="PTHR13947:SF37">
    <property type="entry name" value="LD18367P"/>
    <property type="match status" value="1"/>
</dbReference>
<keyword evidence="1" id="KW-0808">Transferase</keyword>
<dbReference type="PANTHER" id="PTHR13947">
    <property type="entry name" value="GNAT FAMILY N-ACETYLTRANSFERASE"/>
    <property type="match status" value="1"/>
</dbReference>
<evidence type="ECO:0000313" key="4">
    <source>
        <dbReference type="Proteomes" id="UP000605253"/>
    </source>
</evidence>
<evidence type="ECO:0000256" key="1">
    <source>
        <dbReference type="ARBA" id="ARBA00022679"/>
    </source>
</evidence>
<evidence type="ECO:0000313" key="3">
    <source>
        <dbReference type="EMBL" id="GGF89697.1"/>
    </source>
</evidence>
<dbReference type="Gene3D" id="3.40.630.30">
    <property type="match status" value="1"/>
</dbReference>
<dbReference type="CDD" id="cd04301">
    <property type="entry name" value="NAT_SF"/>
    <property type="match status" value="1"/>
</dbReference>
<evidence type="ECO:0000259" key="2">
    <source>
        <dbReference type="PROSITE" id="PS51186"/>
    </source>
</evidence>
<comment type="caution">
    <text evidence="3">The sequence shown here is derived from an EMBL/GenBank/DDBJ whole genome shotgun (WGS) entry which is preliminary data.</text>
</comment>
<dbReference type="SUPFAM" id="SSF55729">
    <property type="entry name" value="Acyl-CoA N-acyltransferases (Nat)"/>
    <property type="match status" value="1"/>
</dbReference>
<organism evidence="3 4">
    <name type="scientific">Marinicella pacifica</name>
    <dbReference type="NCBI Taxonomy" id="1171543"/>
    <lineage>
        <taxon>Bacteria</taxon>
        <taxon>Pseudomonadati</taxon>
        <taxon>Pseudomonadota</taxon>
        <taxon>Gammaproteobacteria</taxon>
        <taxon>Lysobacterales</taxon>
        <taxon>Marinicellaceae</taxon>
        <taxon>Marinicella</taxon>
    </lineage>
</organism>
<dbReference type="InterPro" id="IPR050769">
    <property type="entry name" value="NAT_camello-type"/>
</dbReference>
<sequence length="177" mass="19380">MSDAIITNDAKPVIRLIQAKDNAAVKQLVHDVLIEHGISGEGFAGVDPEMDDMFSAYQGPLTAYFVIEQAGEIVGSGGFAPLAGCEGEGIAELRKMYLRPGLRGQGWGHRLMIKCIEGARQAGFKQMYLETTPAMKAAQKLYLKHGFNYRETRLGDTGHGGCEVLMLRHLRGQRTDD</sequence>
<reference evidence="3" key="1">
    <citation type="journal article" date="2014" name="Int. J. Syst. Evol. Microbiol.">
        <title>Complete genome sequence of Corynebacterium casei LMG S-19264T (=DSM 44701T), isolated from a smear-ripened cheese.</title>
        <authorList>
            <consortium name="US DOE Joint Genome Institute (JGI-PGF)"/>
            <person name="Walter F."/>
            <person name="Albersmeier A."/>
            <person name="Kalinowski J."/>
            <person name="Ruckert C."/>
        </authorList>
    </citation>
    <scope>NUCLEOTIDE SEQUENCE</scope>
    <source>
        <strain evidence="3">CGMCC 1.12181</strain>
    </source>
</reference>
<dbReference type="EMBL" id="BMEO01000003">
    <property type="protein sequence ID" value="GGF89697.1"/>
    <property type="molecule type" value="Genomic_DNA"/>
</dbReference>
<dbReference type="Proteomes" id="UP000605253">
    <property type="component" value="Unassembled WGS sequence"/>
</dbReference>
<name>A0A917CLJ5_9GAMM</name>
<reference evidence="3" key="2">
    <citation type="submission" date="2020-09" db="EMBL/GenBank/DDBJ databases">
        <authorList>
            <person name="Sun Q."/>
            <person name="Zhou Y."/>
        </authorList>
    </citation>
    <scope>NUCLEOTIDE SEQUENCE</scope>
    <source>
        <strain evidence="3">CGMCC 1.12181</strain>
    </source>
</reference>
<feature type="domain" description="N-acetyltransferase" evidence="2">
    <location>
        <begin position="12"/>
        <end position="171"/>
    </location>
</feature>
<proteinExistence type="predicted"/>
<gene>
    <name evidence="3" type="ORF">GCM10011365_08610</name>
</gene>